<feature type="compositionally biased region" description="Low complexity" evidence="2">
    <location>
        <begin position="34"/>
        <end position="59"/>
    </location>
</feature>
<protein>
    <submittedName>
        <fullName evidence="3">DUF349 domain-containing protein</fullName>
    </submittedName>
</protein>
<dbReference type="AlphaFoldDB" id="A0A9E7DCT9"/>
<feature type="compositionally biased region" description="Polar residues" evidence="2">
    <location>
        <begin position="1"/>
        <end position="23"/>
    </location>
</feature>
<evidence type="ECO:0000256" key="2">
    <source>
        <dbReference type="SAM" id="MobiDB-lite"/>
    </source>
</evidence>
<organism evidence="3 4">
    <name type="scientific">Actinomyces graevenitzii</name>
    <dbReference type="NCBI Taxonomy" id="55565"/>
    <lineage>
        <taxon>Bacteria</taxon>
        <taxon>Bacillati</taxon>
        <taxon>Actinomycetota</taxon>
        <taxon>Actinomycetes</taxon>
        <taxon>Actinomycetales</taxon>
        <taxon>Actinomycetaceae</taxon>
        <taxon>Actinomyces</taxon>
    </lineage>
</organism>
<proteinExistence type="predicted"/>
<dbReference type="InterPro" id="IPR007139">
    <property type="entry name" value="DUF349"/>
</dbReference>
<name>A0A9E7DCT9_9ACTO</name>
<dbReference type="KEGG" id="agh:M3I41_04240"/>
<sequence length="492" mass="54532">MSEQTPVTDQAQQAASSTPQEASTAPAGEETTNAPQAAPAESEAASAADSAPADKAGAQEAKPGQAAAKQTETALDPEEALAASKWGRVDGEGNVYVQDGETERLVGQFPGAPVAEAMAFYIRRYLDLKAQVALFATRLPHLSVRDIDSTVKSLSKALKEPAAVGDLNGLRAQFDGLKAVAKERREVVVAERAAARAQALAERTKLVEESEALAGQDPTKTHWRNSMTRMREILNEWKAAQQRGPRLDRATEDALWQRFSGARSTLDRNRRQFFNELDEKNKQVVAKKEALIKRAEELSTTTDWERGSRGFRDLMSEWKQAGRTARRQDDALWERFHAAQQVFFKARQEKDAKENAELTANLKVKEELAAQAEALLPIKDIKAAKRALRPIQDRWEAVGYVPRNAMRRIEGRMRAVEEAIREAERNEWRRTDPETKARAEGLAGQLEASIADLEAKLEKAKAEGKAKAIAEHEAALNARRAWLDQVRRSTKA</sequence>
<dbReference type="Pfam" id="PF03993">
    <property type="entry name" value="DUF349"/>
    <property type="match status" value="3"/>
</dbReference>
<feature type="region of interest" description="Disordered" evidence="2">
    <location>
        <begin position="1"/>
        <end position="86"/>
    </location>
</feature>
<dbReference type="Proteomes" id="UP000830236">
    <property type="component" value="Chromosome"/>
</dbReference>
<evidence type="ECO:0000313" key="3">
    <source>
        <dbReference type="EMBL" id="UQF80474.1"/>
    </source>
</evidence>
<feature type="coiled-coil region" evidence="1">
    <location>
        <begin position="406"/>
        <end position="463"/>
    </location>
</feature>
<evidence type="ECO:0000313" key="4">
    <source>
        <dbReference type="Proteomes" id="UP000830236"/>
    </source>
</evidence>
<evidence type="ECO:0000256" key="1">
    <source>
        <dbReference type="SAM" id="Coils"/>
    </source>
</evidence>
<keyword evidence="1" id="KW-0175">Coiled coil</keyword>
<accession>A0A9E7DCT9</accession>
<gene>
    <name evidence="3" type="ORF">M3I41_04240</name>
</gene>
<dbReference type="EMBL" id="CP097095">
    <property type="protein sequence ID" value="UQF80474.1"/>
    <property type="molecule type" value="Genomic_DNA"/>
</dbReference>
<reference evidence="3" key="1">
    <citation type="submission" date="2022-05" db="EMBL/GenBank/DDBJ databases">
        <title>Using nanopore sequencing to obtain complete genomes from saliva samples.</title>
        <authorList>
            <person name="Baker J.L."/>
        </authorList>
    </citation>
    <scope>NUCLEOTIDE SEQUENCE</scope>
    <source>
        <strain evidence="3">JCVI-JB-Ag32</strain>
    </source>
</reference>